<comment type="similarity">
    <text evidence="1">Belongs to the class-I pyridoxal-phosphate-dependent aminotransferase family.</text>
</comment>
<name>A0A2P2IBW4_9CRUS</name>
<dbReference type="Gene3D" id="3.40.640.10">
    <property type="entry name" value="Type I PLP-dependent aspartate aminotransferase-like (Major domain)"/>
    <property type="match status" value="1"/>
</dbReference>
<dbReference type="EMBL" id="IACF01005921">
    <property type="protein sequence ID" value="LAB71504.1"/>
    <property type="molecule type" value="mRNA"/>
</dbReference>
<dbReference type="InterPro" id="IPR050478">
    <property type="entry name" value="Ethylene_sulfur-biosynth"/>
</dbReference>
<dbReference type="PANTHER" id="PTHR43795">
    <property type="entry name" value="BIFUNCTIONAL ASPARTATE AMINOTRANSFERASE AND GLUTAMATE/ASPARTATE-PREPHENATE AMINOTRANSFERASE-RELATED"/>
    <property type="match status" value="1"/>
</dbReference>
<feature type="domain" description="Aminotransferase class I/classII large" evidence="3">
    <location>
        <begin position="23"/>
        <end position="366"/>
    </location>
</feature>
<evidence type="ECO:0000313" key="4">
    <source>
        <dbReference type="EMBL" id="LAB71504.1"/>
    </source>
</evidence>
<dbReference type="GO" id="GO:0030170">
    <property type="term" value="F:pyridoxal phosphate binding"/>
    <property type="evidence" value="ECO:0007669"/>
    <property type="project" value="InterPro"/>
</dbReference>
<dbReference type="SUPFAM" id="SSF53383">
    <property type="entry name" value="PLP-dependent transferases"/>
    <property type="match status" value="1"/>
</dbReference>
<protein>
    <submittedName>
        <fullName evidence="4">1-aminocyclopropane-1-carboxylate synthase-like protein 1</fullName>
    </submittedName>
</protein>
<accession>A0A2P2IBW4</accession>
<dbReference type="CDD" id="cd00609">
    <property type="entry name" value="AAT_like"/>
    <property type="match status" value="1"/>
</dbReference>
<evidence type="ECO:0000256" key="2">
    <source>
        <dbReference type="ARBA" id="ARBA00022898"/>
    </source>
</evidence>
<keyword evidence="2" id="KW-0663">Pyridoxal phosphate</keyword>
<evidence type="ECO:0000259" key="3">
    <source>
        <dbReference type="Pfam" id="PF00155"/>
    </source>
</evidence>
<dbReference type="Gene3D" id="3.90.1150.10">
    <property type="entry name" value="Aspartate Aminotransferase, domain 1"/>
    <property type="match status" value="1"/>
</dbReference>
<dbReference type="PANTHER" id="PTHR43795:SF39">
    <property type="entry name" value="AMINOTRANSFERASE CLASS I_CLASSII DOMAIN-CONTAINING PROTEIN"/>
    <property type="match status" value="1"/>
</dbReference>
<dbReference type="GO" id="GO:0006520">
    <property type="term" value="P:amino acid metabolic process"/>
    <property type="evidence" value="ECO:0007669"/>
    <property type="project" value="TreeGrafter"/>
</dbReference>
<dbReference type="PROSITE" id="PS00105">
    <property type="entry name" value="AA_TRANSFER_CLASS_1"/>
    <property type="match status" value="1"/>
</dbReference>
<dbReference type="InterPro" id="IPR015424">
    <property type="entry name" value="PyrdxlP-dep_Trfase"/>
</dbReference>
<evidence type="ECO:0000256" key="1">
    <source>
        <dbReference type="ARBA" id="ARBA00007441"/>
    </source>
</evidence>
<dbReference type="InterPro" id="IPR004838">
    <property type="entry name" value="NHTrfase_class1_PyrdxlP-BS"/>
</dbReference>
<dbReference type="InterPro" id="IPR004839">
    <property type="entry name" value="Aminotransferase_I/II_large"/>
</dbReference>
<sequence>MEAELEERINRRGVLQFRSADHQHYYDFTGQPQTKKALSDFLVRHLTNGKPVPPEQLVVYNGATACLDCLAYGLTDEGEVIIVPTPVYGRIFTDCQERTHTDIQPLYLQPKDITGRERDFELQAVDLENRIQELTSEGKVVRVFILVNPQNPTGDIYPEALLRDLLNVCAKYQMHAIIDEIYALSVLGGAEFTSVLALDDLPDPERTHFIWGMSKDFGLAGIRVGVIHSRNTQLLNYLGNGSAYQSTPSLIHDMVTSLLADKDWCDNFFLPTSQQRLTRSYEFVVKQMNAAGIHIHQSKGGVFAWINISPFMKQQTKEEEFAVFEELLKAGVYMVPGSAMYCAVPGWIRIIFSVAEDELSTGLQRLFTVLDARRSNLPSQ</sequence>
<dbReference type="InterPro" id="IPR015422">
    <property type="entry name" value="PyrdxlP-dep_Trfase_small"/>
</dbReference>
<dbReference type="InterPro" id="IPR015421">
    <property type="entry name" value="PyrdxlP-dep_Trfase_major"/>
</dbReference>
<dbReference type="GO" id="GO:0008483">
    <property type="term" value="F:transaminase activity"/>
    <property type="evidence" value="ECO:0007669"/>
    <property type="project" value="TreeGrafter"/>
</dbReference>
<dbReference type="Pfam" id="PF00155">
    <property type="entry name" value="Aminotran_1_2"/>
    <property type="match status" value="1"/>
</dbReference>
<dbReference type="PRINTS" id="PR00753">
    <property type="entry name" value="ACCSYNTHASE"/>
</dbReference>
<dbReference type="AlphaFoldDB" id="A0A2P2IBW4"/>
<proteinExistence type="evidence at transcript level"/>
<organism evidence="4">
    <name type="scientific">Hirondellea gigas</name>
    <dbReference type="NCBI Taxonomy" id="1518452"/>
    <lineage>
        <taxon>Eukaryota</taxon>
        <taxon>Metazoa</taxon>
        <taxon>Ecdysozoa</taxon>
        <taxon>Arthropoda</taxon>
        <taxon>Crustacea</taxon>
        <taxon>Multicrustacea</taxon>
        <taxon>Malacostraca</taxon>
        <taxon>Eumalacostraca</taxon>
        <taxon>Peracarida</taxon>
        <taxon>Amphipoda</taxon>
        <taxon>Amphilochidea</taxon>
        <taxon>Lysianassida</taxon>
        <taxon>Lysianassidira</taxon>
        <taxon>Lysianassoidea</taxon>
        <taxon>Lysianassidae</taxon>
        <taxon>Hirondellea</taxon>
    </lineage>
</organism>
<reference evidence="4" key="1">
    <citation type="journal article" date="2018" name="Biosci. Biotechnol. Biochem.">
        <title>Polysaccharide hydrolase of the hadal zone amphipods Hirondellea gigas.</title>
        <authorList>
            <person name="Kobayashi H."/>
            <person name="Nagahama T."/>
            <person name="Arai W."/>
            <person name="Sasagawa Y."/>
            <person name="Umeda M."/>
            <person name="Hayashi T."/>
            <person name="Nikaido I."/>
            <person name="Watanabe H."/>
            <person name="Oguri K."/>
            <person name="Kitazato H."/>
            <person name="Fujioka K."/>
            <person name="Kido Y."/>
            <person name="Takami H."/>
        </authorList>
    </citation>
    <scope>NUCLEOTIDE SEQUENCE</scope>
    <source>
        <tissue evidence="4">Whole body</tissue>
    </source>
</reference>